<keyword evidence="3" id="KW-1185">Reference proteome</keyword>
<evidence type="ECO:0000256" key="1">
    <source>
        <dbReference type="SAM" id="Phobius"/>
    </source>
</evidence>
<dbReference type="AlphaFoldDB" id="A0A1M6NDD8"/>
<dbReference type="OrthoDB" id="7875125at2"/>
<feature type="transmembrane region" description="Helical" evidence="1">
    <location>
        <begin position="54"/>
        <end position="70"/>
    </location>
</feature>
<organism evidence="2 3">
    <name type="scientific">Pseudozobellia thermophila</name>
    <dbReference type="NCBI Taxonomy" id="192903"/>
    <lineage>
        <taxon>Bacteria</taxon>
        <taxon>Pseudomonadati</taxon>
        <taxon>Bacteroidota</taxon>
        <taxon>Flavobacteriia</taxon>
        <taxon>Flavobacteriales</taxon>
        <taxon>Flavobacteriaceae</taxon>
        <taxon>Pseudozobellia</taxon>
    </lineage>
</organism>
<evidence type="ECO:0000313" key="2">
    <source>
        <dbReference type="EMBL" id="SHJ93717.1"/>
    </source>
</evidence>
<evidence type="ECO:0000313" key="3">
    <source>
        <dbReference type="Proteomes" id="UP000184543"/>
    </source>
</evidence>
<keyword evidence="1" id="KW-0812">Transmembrane</keyword>
<dbReference type="EMBL" id="FQYU01000013">
    <property type="protein sequence ID" value="SHJ93717.1"/>
    <property type="molecule type" value="Genomic_DNA"/>
</dbReference>
<accession>A0A1M6NDD8</accession>
<protein>
    <submittedName>
        <fullName evidence="2">Uncharacterized protein</fullName>
    </submittedName>
</protein>
<proteinExistence type="predicted"/>
<dbReference type="RefSeq" id="WP_072995486.1">
    <property type="nucleotide sequence ID" value="NZ_FQYU01000013.1"/>
</dbReference>
<feature type="transmembrane region" description="Helical" evidence="1">
    <location>
        <begin position="82"/>
        <end position="104"/>
    </location>
</feature>
<dbReference type="STRING" id="192903.SAMN04488513_11317"/>
<reference evidence="3" key="1">
    <citation type="submission" date="2016-11" db="EMBL/GenBank/DDBJ databases">
        <authorList>
            <person name="Varghese N."/>
            <person name="Submissions S."/>
        </authorList>
    </citation>
    <scope>NUCLEOTIDE SEQUENCE [LARGE SCALE GENOMIC DNA]</scope>
    <source>
        <strain evidence="3">DSM 19858</strain>
    </source>
</reference>
<dbReference type="Proteomes" id="UP000184543">
    <property type="component" value="Unassembled WGS sequence"/>
</dbReference>
<keyword evidence="1" id="KW-0472">Membrane</keyword>
<gene>
    <name evidence="2" type="ORF">SAMN04488513_11317</name>
</gene>
<keyword evidence="1" id="KW-1133">Transmembrane helix</keyword>
<sequence>MKTLTHFIKSLIKACPYTFVGRQCRAVFKGKKTTDLKYDDKATRFRKGMKTGRNISLVGVFCPFFWYALLSGASTNLIVLNALHSSAVVLLGLLVVLVNYIFLLNSRRKG</sequence>
<name>A0A1M6NDD8_9FLAO</name>